<reference evidence="2" key="1">
    <citation type="submission" date="2016-10" db="EMBL/GenBank/DDBJ databases">
        <authorList>
            <person name="Varghese N."/>
            <person name="Submissions S."/>
        </authorList>
    </citation>
    <scope>NUCLEOTIDE SEQUENCE [LARGE SCALE GENOMIC DNA]</scope>
    <source>
        <strain evidence="2">BL36</strain>
    </source>
</reference>
<protein>
    <submittedName>
        <fullName evidence="1">Uncharacterized protein YmfQ in lambdoid prophage, DUF2313 family</fullName>
    </submittedName>
</protein>
<dbReference type="AlphaFoldDB" id="A0A1I4TJH4"/>
<dbReference type="Proteomes" id="UP000199048">
    <property type="component" value="Unassembled WGS sequence"/>
</dbReference>
<dbReference type="Pfam" id="PF10076">
    <property type="entry name" value="Phage_Mu_Gp48"/>
    <property type="match status" value="1"/>
</dbReference>
<accession>A0A1I4TJH4</accession>
<organism evidence="1 2">
    <name type="scientific">Methylobacterium pseudosasicola</name>
    <dbReference type="NCBI Taxonomy" id="582667"/>
    <lineage>
        <taxon>Bacteria</taxon>
        <taxon>Pseudomonadati</taxon>
        <taxon>Pseudomonadota</taxon>
        <taxon>Alphaproteobacteria</taxon>
        <taxon>Hyphomicrobiales</taxon>
        <taxon>Methylobacteriaceae</taxon>
        <taxon>Methylobacterium</taxon>
    </lineage>
</organism>
<dbReference type="OrthoDB" id="6592844at2"/>
<gene>
    <name evidence="1" type="ORF">SAMN05192568_105429</name>
</gene>
<name>A0A1I4TJH4_9HYPH</name>
<proteinExistence type="predicted"/>
<dbReference type="InterPro" id="IPR018755">
    <property type="entry name" value="Phage_Mu_Gp48"/>
</dbReference>
<evidence type="ECO:0000313" key="2">
    <source>
        <dbReference type="Proteomes" id="UP000199048"/>
    </source>
</evidence>
<dbReference type="EMBL" id="FOTK01000054">
    <property type="protein sequence ID" value="SFM76805.1"/>
    <property type="molecule type" value="Genomic_DNA"/>
</dbReference>
<dbReference type="STRING" id="582667.SAMN05192568_105429"/>
<dbReference type="RefSeq" id="WP_092046298.1">
    <property type="nucleotide sequence ID" value="NZ_FOTK01000054.1"/>
</dbReference>
<evidence type="ECO:0000313" key="1">
    <source>
        <dbReference type="EMBL" id="SFM76805.1"/>
    </source>
</evidence>
<keyword evidence="2" id="KW-1185">Reference proteome</keyword>
<sequence length="266" mass="28390">MIDIVSGWPCYDLPTDPPSVADQEAQPTADSLLPQILPLCPRGPAWGTDETGDGKGAAPVQRRVWRAISGWAANHLGLDWTAATQTFPSALTYTLSDWEKELGLPGPCSSGLGGLPVRQAAVRAKFGSVGGQSPGYFVCLAKSLGYAVTIEEPTQFLCDVSECVGDAIQETFFCCDDDEMGADGEPIEGFVVPTDASAGDELSDQSVWQYWVVHVGSPGETWFRMDEGECDYDPLEGFVPAVDLECALNALAPPSTRLVFSYDVAA</sequence>